<feature type="domain" description="Helicase C-terminal" evidence="13">
    <location>
        <begin position="483"/>
        <end position="634"/>
    </location>
</feature>
<keyword evidence="7" id="KW-0413">Isomerase</keyword>
<dbReference type="PROSITE" id="PS51192">
    <property type="entry name" value="HELICASE_ATP_BIND_1"/>
    <property type="match status" value="1"/>
</dbReference>
<dbReference type="GO" id="GO:0006310">
    <property type="term" value="P:DNA recombination"/>
    <property type="evidence" value="ECO:0007669"/>
    <property type="project" value="InterPro"/>
</dbReference>
<protein>
    <recommendedName>
        <fullName evidence="9">DNA 3'-5' helicase</fullName>
        <ecNumber evidence="9">5.6.2.4</ecNumber>
    </recommendedName>
</protein>
<dbReference type="CDD" id="cd17932">
    <property type="entry name" value="DEXQc_UvrD"/>
    <property type="match status" value="1"/>
</dbReference>
<dbReference type="PROSITE" id="PS00690">
    <property type="entry name" value="DEAH_ATP_HELICASE"/>
    <property type="match status" value="1"/>
</dbReference>
<dbReference type="NCBIfam" id="TIGR00614">
    <property type="entry name" value="recQ_fam"/>
    <property type="match status" value="1"/>
</dbReference>
<feature type="binding site" evidence="10">
    <location>
        <begin position="1075"/>
        <end position="1082"/>
    </location>
    <ligand>
        <name>ATP</name>
        <dbReference type="ChEBI" id="CHEBI:30616"/>
    </ligand>
</feature>
<evidence type="ECO:0000256" key="11">
    <source>
        <dbReference type="SAM" id="MobiDB-lite"/>
    </source>
</evidence>
<dbReference type="InterPro" id="IPR011545">
    <property type="entry name" value="DEAD/DEAH_box_helicase_dom"/>
</dbReference>
<feature type="compositionally biased region" description="Basic and acidic residues" evidence="11">
    <location>
        <begin position="1635"/>
        <end position="1647"/>
    </location>
</feature>
<dbReference type="SMART" id="SM00490">
    <property type="entry name" value="HELICc"/>
    <property type="match status" value="1"/>
</dbReference>
<keyword evidence="5 10" id="KW-0067">ATP-binding</keyword>
<dbReference type="GO" id="GO:0043138">
    <property type="term" value="F:3'-5' DNA helicase activity"/>
    <property type="evidence" value="ECO:0007669"/>
    <property type="project" value="UniProtKB-EC"/>
</dbReference>
<evidence type="ECO:0000259" key="14">
    <source>
        <dbReference type="PROSITE" id="PS51198"/>
    </source>
</evidence>
<gene>
    <name evidence="15" type="primary">recQ_2</name>
    <name evidence="15" type="ORF">NCTC11632_01762</name>
</gene>
<evidence type="ECO:0000256" key="10">
    <source>
        <dbReference type="PROSITE-ProRule" id="PRU00560"/>
    </source>
</evidence>
<dbReference type="InterPro" id="IPR002464">
    <property type="entry name" value="DNA/RNA_helicase_DEAH_CS"/>
</dbReference>
<dbReference type="SMART" id="SM00487">
    <property type="entry name" value="DEXDc"/>
    <property type="match status" value="2"/>
</dbReference>
<organism evidence="15 16">
    <name type="scientific">Porphyromonas macacae</name>
    <dbReference type="NCBI Taxonomy" id="28115"/>
    <lineage>
        <taxon>Bacteria</taxon>
        <taxon>Pseudomonadati</taxon>
        <taxon>Bacteroidota</taxon>
        <taxon>Bacteroidia</taxon>
        <taxon>Bacteroidales</taxon>
        <taxon>Porphyromonadaceae</taxon>
        <taxon>Porphyromonas</taxon>
    </lineage>
</organism>
<dbReference type="InterPro" id="IPR014001">
    <property type="entry name" value="Helicase_ATP-bd"/>
</dbReference>
<dbReference type="SUPFAM" id="SSF53098">
    <property type="entry name" value="Ribonuclease H-like"/>
    <property type="match status" value="1"/>
</dbReference>
<dbReference type="InterPro" id="IPR014017">
    <property type="entry name" value="DNA_helicase_UvrD-like_C"/>
</dbReference>
<evidence type="ECO:0000256" key="3">
    <source>
        <dbReference type="ARBA" id="ARBA00022801"/>
    </source>
</evidence>
<dbReference type="SUPFAM" id="SSF52540">
    <property type="entry name" value="P-loop containing nucleoside triphosphate hydrolases"/>
    <property type="match status" value="2"/>
</dbReference>
<evidence type="ECO:0000256" key="5">
    <source>
        <dbReference type="ARBA" id="ARBA00022840"/>
    </source>
</evidence>
<feature type="region of interest" description="Disordered" evidence="11">
    <location>
        <begin position="1624"/>
        <end position="1647"/>
    </location>
</feature>
<dbReference type="PROSITE" id="PS51198">
    <property type="entry name" value="UVRD_HELICASE_ATP_BIND"/>
    <property type="match status" value="1"/>
</dbReference>
<dbReference type="InterPro" id="IPR001650">
    <property type="entry name" value="Helicase_C-like"/>
</dbReference>
<feature type="domain" description="UvrD-like helicase ATP-binding" evidence="14">
    <location>
        <begin position="1054"/>
        <end position="1385"/>
    </location>
</feature>
<dbReference type="EMBL" id="UGTF01000002">
    <property type="protein sequence ID" value="SUB89643.1"/>
    <property type="molecule type" value="Genomic_DNA"/>
</dbReference>
<dbReference type="GO" id="GO:0003677">
    <property type="term" value="F:DNA binding"/>
    <property type="evidence" value="ECO:0007669"/>
    <property type="project" value="UniProtKB-KW"/>
</dbReference>
<dbReference type="GO" id="GO:0005524">
    <property type="term" value="F:ATP binding"/>
    <property type="evidence" value="ECO:0007669"/>
    <property type="project" value="UniProtKB-UniRule"/>
</dbReference>
<dbReference type="InterPro" id="IPR004589">
    <property type="entry name" value="DNA_helicase_ATP-dep_RecQ"/>
</dbReference>
<evidence type="ECO:0000256" key="9">
    <source>
        <dbReference type="ARBA" id="ARBA00034808"/>
    </source>
</evidence>
<dbReference type="InterPro" id="IPR027417">
    <property type="entry name" value="P-loop_NTPase"/>
</dbReference>
<comment type="catalytic activity">
    <reaction evidence="8">
        <text>Couples ATP hydrolysis with the unwinding of duplex DNA by translocating in the 3'-5' direction.</text>
        <dbReference type="EC" id="5.6.2.4"/>
    </reaction>
</comment>
<evidence type="ECO:0000256" key="7">
    <source>
        <dbReference type="ARBA" id="ARBA00023235"/>
    </source>
</evidence>
<dbReference type="InterPro" id="IPR012337">
    <property type="entry name" value="RNaseH-like_sf"/>
</dbReference>
<dbReference type="GO" id="GO:0005737">
    <property type="term" value="C:cytoplasm"/>
    <property type="evidence" value="ECO:0007669"/>
    <property type="project" value="TreeGrafter"/>
</dbReference>
<dbReference type="InterPro" id="IPR036397">
    <property type="entry name" value="RNaseH_sf"/>
</dbReference>
<keyword evidence="2 10" id="KW-0547">Nucleotide-binding</keyword>
<evidence type="ECO:0000313" key="16">
    <source>
        <dbReference type="Proteomes" id="UP000254156"/>
    </source>
</evidence>
<dbReference type="PANTHER" id="PTHR13710:SF105">
    <property type="entry name" value="ATP-DEPENDENT DNA HELICASE Q1"/>
    <property type="match status" value="1"/>
</dbReference>
<dbReference type="PANTHER" id="PTHR13710">
    <property type="entry name" value="DNA HELICASE RECQ FAMILY MEMBER"/>
    <property type="match status" value="1"/>
</dbReference>
<evidence type="ECO:0000256" key="2">
    <source>
        <dbReference type="ARBA" id="ARBA00022741"/>
    </source>
</evidence>
<keyword evidence="6" id="KW-0238">DNA-binding</keyword>
<dbReference type="GO" id="GO:0005694">
    <property type="term" value="C:chromosome"/>
    <property type="evidence" value="ECO:0007669"/>
    <property type="project" value="TreeGrafter"/>
</dbReference>
<evidence type="ECO:0000259" key="12">
    <source>
        <dbReference type="PROSITE" id="PS51192"/>
    </source>
</evidence>
<comment type="similarity">
    <text evidence="1">Belongs to the helicase family. RecQ subfamily.</text>
</comment>
<reference evidence="15 16" key="1">
    <citation type="submission" date="2018-06" db="EMBL/GenBank/DDBJ databases">
        <authorList>
            <consortium name="Pathogen Informatics"/>
            <person name="Doyle S."/>
        </authorList>
    </citation>
    <scope>NUCLEOTIDE SEQUENCE [LARGE SCALE GENOMIC DNA]</scope>
    <source>
        <strain evidence="15 16">NCTC11632</strain>
    </source>
</reference>
<dbReference type="GO" id="GO:0009378">
    <property type="term" value="F:four-way junction helicase activity"/>
    <property type="evidence" value="ECO:0007669"/>
    <property type="project" value="TreeGrafter"/>
</dbReference>
<dbReference type="GO" id="GO:0006281">
    <property type="term" value="P:DNA repair"/>
    <property type="evidence" value="ECO:0007669"/>
    <property type="project" value="TreeGrafter"/>
</dbReference>
<evidence type="ECO:0000256" key="8">
    <source>
        <dbReference type="ARBA" id="ARBA00034617"/>
    </source>
</evidence>
<evidence type="ECO:0000256" key="6">
    <source>
        <dbReference type="ARBA" id="ARBA00023125"/>
    </source>
</evidence>
<evidence type="ECO:0000256" key="1">
    <source>
        <dbReference type="ARBA" id="ARBA00005446"/>
    </source>
</evidence>
<dbReference type="Pfam" id="PF00271">
    <property type="entry name" value="Helicase_C"/>
    <property type="match status" value="1"/>
</dbReference>
<feature type="domain" description="Helicase ATP-binding" evidence="12">
    <location>
        <begin position="277"/>
        <end position="457"/>
    </location>
</feature>
<sequence length="1647" mass="189794">MTEHLITFVDTEIDPKSRQILDIGGIKDNGNIFHKTSVVEFIQFLKGTKYVCGHNILNHDIKYIGKAIAETSIDPKNIIDTLFLSPLLFPTRPYHALLKDDKLQTEDMNNPLNDSIKAKDLFYDEVLAFSQTEETLKQIFYLLLKDKKEFYAFFDFIAYISINSDVESLIRQKFKNEICEQVELGKIIVEHPIELAYSLSLVNSFILHQKTHSITPPWVLRNYPEVERIMFNLRNKPCISGCAYCNNVLNIHKGLKKFFGFDSFRTYGGEPLQEKAVKAAVDNKSLLAVFPTGGGKSITFQVPALMNAESSNSLTIVISPLQSLMKDQVDNLEKLGITEAVTINGLLDPIQRAKSFERIEDGSASILYISPESLRSKTIEKLILGRKIARFVIDEAHCFSAWGQDFRVDYLYIGDFIKSIQEKKNLEDAIPVSCFTATAKQKVIEDIRNYFKEKLSLELELYTSKASRTNLQYKVFEKRNDEEKYQAARNLIEKKNCPTIIYVSRTKRAYSLAERLTKDGFNAKPYHGKMDKQEKSINQDSFINGETQIMVATSAFGMGVDKKDVGMVIHYDISDSLENYIQEAGRAGRDEHIMADCFVLFNEEDLNKHFILLNQTKLSIKEIQQIWKAIKELTRFRSKVSDSALEIARKAGWDDNVAEIEVRVITAIAALEEARYLKRGQNMPRIYANSILSKNAQEAIDKINASERFEEKQKEKGIRIIKKLFSSKSRKQSNEETGETRIDYISDHLGIVKEEVINIVNLLREEKILADAKDLTAFIKKGENKNRSLHIVETFNEIENFLIPLFEEQEKEFHIKQLNEEAEKQGCENVSTSKIKTILNFWAIKNWIKRQNPEYSKNHIVVLFLQPKGLLKEKLEKRYELAKFIVEHLYEKSNLNISKEDTGKEEVLVEFSVHELKTAYENSSSLFKLNIDIDDIEDSLFYLSRIGAIKIEGGFLVIYNRLTIERTERDNKKRYTKEDYQKLNQFYENKVQQIHIVGEYATKMITNYKNALQFVDDYFQLNYTSFLNKYFKGSRQNEIRRNLTPSKFKQLFGELSPTQLKIINDNETKHIVVAAGPGSGKTRVLVHKLASLLLMEDVKHEQLLMVTFSRAAATEFKKRLIKLIGNAANYVEIKTFHSYCFDLLGKVGSLEKSDNILKKTIEKIKNGEVEASRITKTVLVIDEAQDMDADEFSLIKTLMEQNEEMRVIAVGDDDQNIYEFRGANSKYLEQFILENNTVKHELIENYRSKNNLIEFTNQFVKLIPHRLKETPIVAKQPDNGKIKLVRYQSENLINPLVQDILATGLAGTTCVLTKTNDEALQITGLLLKNGIQARLIQTNDGFSLYNLSEIRFFLSKLNLRDDIFVIADDSWERAKRELINRYRHSTKLQVCNNIIKDFEATNPTKKYKSDLEVFIRESRLEDFFNENGETIFVSTIHKAKGKEFDNVFLLLENFDITTSEAKRQLYVAMTRAKQNLTIHLNSNFLNHISAKNMERIEDTGIYLPPNEIAIHLTHKDVWLDYFQDKQYLISQLTSGDILIVDENGCSNSEGQSVLKYSKQFARQIENMKEKNYVLKSAKVNFIIYWLKEDTDQEIKIILPELYFEKISSCYCDKAVSSKPIGSVSDIDIQPENIDAEGKLKSRTNPDN</sequence>
<keyword evidence="3 10" id="KW-0378">Hydrolase</keyword>
<dbReference type="Pfam" id="PF13361">
    <property type="entry name" value="UvrD_C"/>
    <property type="match status" value="2"/>
</dbReference>
<keyword evidence="4 10" id="KW-0347">Helicase</keyword>
<dbReference type="PROSITE" id="PS51194">
    <property type="entry name" value="HELICASE_CTER"/>
    <property type="match status" value="1"/>
</dbReference>
<dbReference type="Proteomes" id="UP000254156">
    <property type="component" value="Unassembled WGS sequence"/>
</dbReference>
<evidence type="ECO:0000313" key="15">
    <source>
        <dbReference type="EMBL" id="SUB89643.1"/>
    </source>
</evidence>
<dbReference type="Pfam" id="PF00270">
    <property type="entry name" value="DEAD"/>
    <property type="match status" value="1"/>
</dbReference>
<evidence type="ECO:0000256" key="4">
    <source>
        <dbReference type="ARBA" id="ARBA00022806"/>
    </source>
</evidence>
<dbReference type="Gene3D" id="3.30.420.10">
    <property type="entry name" value="Ribonuclease H-like superfamily/Ribonuclease H"/>
    <property type="match status" value="1"/>
</dbReference>
<accession>A0A379EAC6</accession>
<dbReference type="Pfam" id="PF00580">
    <property type="entry name" value="UvrD-helicase"/>
    <property type="match status" value="2"/>
</dbReference>
<dbReference type="InterPro" id="IPR014016">
    <property type="entry name" value="UvrD-like_ATP-bd"/>
</dbReference>
<evidence type="ECO:0000259" key="13">
    <source>
        <dbReference type="PROSITE" id="PS51194"/>
    </source>
</evidence>
<proteinExistence type="inferred from homology"/>
<name>A0A379EAC6_9PORP</name>
<dbReference type="GO" id="GO:0016787">
    <property type="term" value="F:hydrolase activity"/>
    <property type="evidence" value="ECO:0007669"/>
    <property type="project" value="UniProtKB-UniRule"/>
</dbReference>
<dbReference type="Gene3D" id="3.40.50.300">
    <property type="entry name" value="P-loop containing nucleotide triphosphate hydrolases"/>
    <property type="match status" value="5"/>
</dbReference>
<dbReference type="EC" id="5.6.2.4" evidence="9"/>